<evidence type="ECO:0000256" key="2">
    <source>
        <dbReference type="ARBA" id="ARBA00022679"/>
    </source>
</evidence>
<comment type="similarity">
    <text evidence="5">Belongs to the class I-like SAM-binding methyltransferase superfamily. RsmB/NOP family.</text>
</comment>
<reference evidence="8 9" key="1">
    <citation type="submission" date="2019-09" db="EMBL/GenBank/DDBJ databases">
        <title>Serinicoccus pratensis sp. nov., isolated from meadow soil.</title>
        <authorList>
            <person name="Zhang W."/>
        </authorList>
    </citation>
    <scope>NUCLEOTIDE SEQUENCE [LARGE SCALE GENOMIC DNA]</scope>
    <source>
        <strain evidence="8 9">W204</strain>
    </source>
</reference>
<dbReference type="GO" id="GO:0003723">
    <property type="term" value="F:RNA binding"/>
    <property type="evidence" value="ECO:0007669"/>
    <property type="project" value="UniProtKB-UniRule"/>
</dbReference>
<evidence type="ECO:0000259" key="7">
    <source>
        <dbReference type="PROSITE" id="PS51686"/>
    </source>
</evidence>
<dbReference type="PRINTS" id="PR02008">
    <property type="entry name" value="RCMTFAMILY"/>
</dbReference>
<feature type="region of interest" description="Disordered" evidence="6">
    <location>
        <begin position="198"/>
        <end position="219"/>
    </location>
</feature>
<name>A0A5J6V6U7_9MICO</name>
<dbReference type="PANTHER" id="PTHR22807:SF53">
    <property type="entry name" value="RIBOSOMAL RNA SMALL SUBUNIT METHYLTRANSFERASE B-RELATED"/>
    <property type="match status" value="1"/>
</dbReference>
<dbReference type="GO" id="GO:0001510">
    <property type="term" value="P:RNA methylation"/>
    <property type="evidence" value="ECO:0007669"/>
    <property type="project" value="InterPro"/>
</dbReference>
<feature type="active site" description="Nucleophile" evidence="5">
    <location>
        <position position="384"/>
    </location>
</feature>
<dbReference type="Gene3D" id="3.40.50.150">
    <property type="entry name" value="Vaccinia Virus protein VP39"/>
    <property type="match status" value="1"/>
</dbReference>
<evidence type="ECO:0000256" key="5">
    <source>
        <dbReference type="PROSITE-ProRule" id="PRU01023"/>
    </source>
</evidence>
<accession>A0A5J6V6U7</accession>
<evidence type="ECO:0000256" key="6">
    <source>
        <dbReference type="SAM" id="MobiDB-lite"/>
    </source>
</evidence>
<keyword evidence="9" id="KW-1185">Reference proteome</keyword>
<dbReference type="InterPro" id="IPR006027">
    <property type="entry name" value="NusB_RsmB_TIM44"/>
</dbReference>
<keyword evidence="3 5" id="KW-0949">S-adenosyl-L-methionine</keyword>
<dbReference type="SUPFAM" id="SSF48013">
    <property type="entry name" value="NusB-like"/>
    <property type="match status" value="1"/>
</dbReference>
<gene>
    <name evidence="8" type="ORF">FY030_08675</name>
</gene>
<dbReference type="InterPro" id="IPR023267">
    <property type="entry name" value="RCMT"/>
</dbReference>
<evidence type="ECO:0000313" key="9">
    <source>
        <dbReference type="Proteomes" id="UP000326546"/>
    </source>
</evidence>
<dbReference type="Proteomes" id="UP000326546">
    <property type="component" value="Chromosome"/>
</dbReference>
<keyword evidence="4 5" id="KW-0694">RNA-binding</keyword>
<dbReference type="RefSeq" id="WP_158061159.1">
    <property type="nucleotide sequence ID" value="NZ_CP044427.1"/>
</dbReference>
<dbReference type="Pfam" id="PF01029">
    <property type="entry name" value="NusB"/>
    <property type="match status" value="1"/>
</dbReference>
<dbReference type="AlphaFoldDB" id="A0A5J6V6U7"/>
<dbReference type="InterPro" id="IPR049560">
    <property type="entry name" value="MeTrfase_RsmB-F_NOP2_cat"/>
</dbReference>
<dbReference type="InterPro" id="IPR029063">
    <property type="entry name" value="SAM-dependent_MTases_sf"/>
</dbReference>
<dbReference type="KEGG" id="serw:FY030_08675"/>
<dbReference type="Gene3D" id="1.10.940.10">
    <property type="entry name" value="NusB-like"/>
    <property type="match status" value="1"/>
</dbReference>
<evidence type="ECO:0000313" key="8">
    <source>
        <dbReference type="EMBL" id="QFG68773.1"/>
    </source>
</evidence>
<evidence type="ECO:0000256" key="1">
    <source>
        <dbReference type="ARBA" id="ARBA00022603"/>
    </source>
</evidence>
<dbReference type="Pfam" id="PF01189">
    <property type="entry name" value="Methyltr_RsmB-F"/>
    <property type="match status" value="1"/>
</dbReference>
<feature type="binding site" evidence="5">
    <location>
        <position position="284"/>
    </location>
    <ligand>
        <name>S-adenosyl-L-methionine</name>
        <dbReference type="ChEBI" id="CHEBI:59789"/>
    </ligand>
</feature>
<organism evidence="8 9">
    <name type="scientific">Ornithinimicrobium pratense</name>
    <dbReference type="NCBI Taxonomy" id="2593973"/>
    <lineage>
        <taxon>Bacteria</taxon>
        <taxon>Bacillati</taxon>
        <taxon>Actinomycetota</taxon>
        <taxon>Actinomycetes</taxon>
        <taxon>Micrococcales</taxon>
        <taxon>Ornithinimicrobiaceae</taxon>
        <taxon>Ornithinimicrobium</taxon>
    </lineage>
</organism>
<proteinExistence type="inferred from homology"/>
<sequence length="453" mass="47837">MLRAVDVGQAYANLELPQVLRRARLGGRDAAFATELTYGTLRMQGLYDRVVSVAADRASTSIDPPVLDVLRLGVHQLLGMRVPDHAAVSATVGLARQELGQGASGFVNAVLRRVGERDREAWVDTVLDGLDDPVLRAAAEHSHPEWVARALRAALLGAGVAPAAVGAELDRLLAAHNVPAPVTLVARPGLVEDTELEQAGASSAPVAPTAWTLPGGDPGDLPAVRDGRAAVQDAGSQLVALALVDAPLEGPDERWLDLCAGPGGKAGLLAALAAARGATLRANEVSPHRAELVRHTLVAPVHAGAEVTVTVEDGREVGSHEPAAYDRVLVDAPCTGLGALRRRPEARWRRSPQDLTTLGPLQRQLLASALDATRPGGVVAYATCSPHLAETQLVVRDVLKRRDDVELIDVRGLLRDRSGTVLDGTGAGSEPWAQLWPHRHGTDGMFLALLRRR</sequence>
<feature type="domain" description="SAM-dependent MTase RsmB/NOP-type" evidence="7">
    <location>
        <begin position="155"/>
        <end position="453"/>
    </location>
</feature>
<dbReference type="SUPFAM" id="SSF53335">
    <property type="entry name" value="S-adenosyl-L-methionine-dependent methyltransferases"/>
    <property type="match status" value="1"/>
</dbReference>
<evidence type="ECO:0000256" key="3">
    <source>
        <dbReference type="ARBA" id="ARBA00022691"/>
    </source>
</evidence>
<dbReference type="PROSITE" id="PS51686">
    <property type="entry name" value="SAM_MT_RSMB_NOP"/>
    <property type="match status" value="1"/>
</dbReference>
<dbReference type="EMBL" id="CP044427">
    <property type="protein sequence ID" value="QFG68773.1"/>
    <property type="molecule type" value="Genomic_DNA"/>
</dbReference>
<feature type="binding site" evidence="5">
    <location>
        <position position="331"/>
    </location>
    <ligand>
        <name>S-adenosyl-L-methionine</name>
        <dbReference type="ChEBI" id="CHEBI:59789"/>
    </ligand>
</feature>
<protein>
    <submittedName>
        <fullName evidence="8">RsmB/NOP family class I SAM-dependent RNA methyltransferase</fullName>
    </submittedName>
</protein>
<feature type="binding site" evidence="5">
    <location>
        <position position="313"/>
    </location>
    <ligand>
        <name>S-adenosyl-L-methionine</name>
        <dbReference type="ChEBI" id="CHEBI:59789"/>
    </ligand>
</feature>
<evidence type="ECO:0000256" key="4">
    <source>
        <dbReference type="ARBA" id="ARBA00022884"/>
    </source>
</evidence>
<keyword evidence="1 5" id="KW-0489">Methyltransferase</keyword>
<dbReference type="PANTHER" id="PTHR22807">
    <property type="entry name" value="NOP2 YEAST -RELATED NOL1/NOP2/FMU SUN DOMAIN-CONTAINING"/>
    <property type="match status" value="1"/>
</dbReference>
<feature type="binding site" evidence="5">
    <location>
        <begin position="259"/>
        <end position="265"/>
    </location>
    <ligand>
        <name>S-adenosyl-L-methionine</name>
        <dbReference type="ChEBI" id="CHEBI:59789"/>
    </ligand>
</feature>
<dbReference type="GO" id="GO:0006355">
    <property type="term" value="P:regulation of DNA-templated transcription"/>
    <property type="evidence" value="ECO:0007669"/>
    <property type="project" value="InterPro"/>
</dbReference>
<dbReference type="GO" id="GO:0008173">
    <property type="term" value="F:RNA methyltransferase activity"/>
    <property type="evidence" value="ECO:0007669"/>
    <property type="project" value="InterPro"/>
</dbReference>
<dbReference type="InterPro" id="IPR001678">
    <property type="entry name" value="MeTrfase_RsmB-F_NOP2_dom"/>
</dbReference>
<dbReference type="InterPro" id="IPR035926">
    <property type="entry name" value="NusB-like_sf"/>
</dbReference>
<dbReference type="OrthoDB" id="9810297at2"/>
<keyword evidence="2 5" id="KW-0808">Transferase</keyword>